<sequence length="131" mass="14715">MSPEEFEILPQFPQSDFVPSEESEYFDSDERSGHPANFSATSAFDPLPTRPSLLSFELLPNSILLVPTYYSVLPPGYSYLLQPIFGLSSELAEYEYSEVDSTSFETSTVLQRALYPHSFPFRLSMALIAPS</sequence>
<dbReference type="EMBL" id="JASCZI010211657">
    <property type="protein sequence ID" value="MED6195607.1"/>
    <property type="molecule type" value="Genomic_DNA"/>
</dbReference>
<accession>A0ABU6XCD0</accession>
<proteinExistence type="predicted"/>
<name>A0ABU6XCD0_9FABA</name>
<comment type="caution">
    <text evidence="2">The sequence shown here is derived from an EMBL/GenBank/DDBJ whole genome shotgun (WGS) entry which is preliminary data.</text>
</comment>
<organism evidence="2 3">
    <name type="scientific">Stylosanthes scabra</name>
    <dbReference type="NCBI Taxonomy" id="79078"/>
    <lineage>
        <taxon>Eukaryota</taxon>
        <taxon>Viridiplantae</taxon>
        <taxon>Streptophyta</taxon>
        <taxon>Embryophyta</taxon>
        <taxon>Tracheophyta</taxon>
        <taxon>Spermatophyta</taxon>
        <taxon>Magnoliopsida</taxon>
        <taxon>eudicotyledons</taxon>
        <taxon>Gunneridae</taxon>
        <taxon>Pentapetalae</taxon>
        <taxon>rosids</taxon>
        <taxon>fabids</taxon>
        <taxon>Fabales</taxon>
        <taxon>Fabaceae</taxon>
        <taxon>Papilionoideae</taxon>
        <taxon>50 kb inversion clade</taxon>
        <taxon>dalbergioids sensu lato</taxon>
        <taxon>Dalbergieae</taxon>
        <taxon>Pterocarpus clade</taxon>
        <taxon>Stylosanthes</taxon>
    </lineage>
</organism>
<dbReference type="Proteomes" id="UP001341840">
    <property type="component" value="Unassembled WGS sequence"/>
</dbReference>
<evidence type="ECO:0000313" key="2">
    <source>
        <dbReference type="EMBL" id="MED6195607.1"/>
    </source>
</evidence>
<evidence type="ECO:0000313" key="3">
    <source>
        <dbReference type="Proteomes" id="UP001341840"/>
    </source>
</evidence>
<reference evidence="2 3" key="1">
    <citation type="journal article" date="2023" name="Plants (Basel)">
        <title>Bridging the Gap: Combining Genomics and Transcriptomics Approaches to Understand Stylosanthes scabra, an Orphan Legume from the Brazilian Caatinga.</title>
        <authorList>
            <person name="Ferreira-Neto J.R.C."/>
            <person name="da Silva M.D."/>
            <person name="Binneck E."/>
            <person name="de Melo N.F."/>
            <person name="da Silva R.H."/>
            <person name="de Melo A.L.T.M."/>
            <person name="Pandolfi V."/>
            <person name="Bustamante F.O."/>
            <person name="Brasileiro-Vidal A.C."/>
            <person name="Benko-Iseppon A.M."/>
        </authorList>
    </citation>
    <scope>NUCLEOTIDE SEQUENCE [LARGE SCALE GENOMIC DNA]</scope>
    <source>
        <tissue evidence="2">Leaves</tissue>
    </source>
</reference>
<evidence type="ECO:0000256" key="1">
    <source>
        <dbReference type="SAM" id="MobiDB-lite"/>
    </source>
</evidence>
<protein>
    <submittedName>
        <fullName evidence="2">Uncharacterized protein</fullName>
    </submittedName>
</protein>
<feature type="region of interest" description="Disordered" evidence="1">
    <location>
        <begin position="16"/>
        <end position="43"/>
    </location>
</feature>
<gene>
    <name evidence="2" type="ORF">PIB30_039480</name>
</gene>
<keyword evidence="3" id="KW-1185">Reference proteome</keyword>